<dbReference type="GO" id="GO:0006508">
    <property type="term" value="P:proteolysis"/>
    <property type="evidence" value="ECO:0007669"/>
    <property type="project" value="UniProtKB-KW"/>
</dbReference>
<dbReference type="InterPro" id="IPR001506">
    <property type="entry name" value="Peptidase_M12A"/>
</dbReference>
<comment type="caution">
    <text evidence="2">Lacks conserved residue(s) required for the propagation of feature annotation.</text>
</comment>
<feature type="active site" evidence="2">
    <location>
        <position position="59"/>
    </location>
</feature>
<dbReference type="GO" id="GO:0008270">
    <property type="term" value="F:zinc ion binding"/>
    <property type="evidence" value="ECO:0007669"/>
    <property type="project" value="UniProtKB-UniRule"/>
</dbReference>
<feature type="binding site" evidence="2">
    <location>
        <position position="58"/>
    </location>
    <ligand>
        <name>Zn(2+)</name>
        <dbReference type="ChEBI" id="CHEBI:29105"/>
        <note>catalytic</note>
    </ligand>
</feature>
<reference evidence="5" key="1">
    <citation type="submission" date="2012-09" db="EMBL/GenBank/DDBJ databases">
        <authorList>
            <person name="Martin A.A."/>
        </authorList>
    </citation>
    <scope>NUCLEOTIDE SEQUENCE</scope>
</reference>
<proteinExistence type="predicted"/>
<comment type="cofactor">
    <cofactor evidence="2 3">
        <name>Zn(2+)</name>
        <dbReference type="ChEBI" id="CHEBI:29105"/>
    </cofactor>
    <text evidence="2 3">Binds 1 zinc ion per subunit.</text>
</comment>
<keyword evidence="2 3" id="KW-0862">Zinc</keyword>
<dbReference type="STRING" id="6313.A0A158PBM1"/>
<feature type="binding site" evidence="2">
    <location>
        <position position="62"/>
    </location>
    <ligand>
        <name>Zn(2+)</name>
        <dbReference type="ChEBI" id="CHEBI:29105"/>
        <note>catalytic</note>
    </ligand>
</feature>
<dbReference type="WBParaSite" id="ACAC_0001116001-mRNA-1">
    <property type="protein sequence ID" value="ACAC_0001116001-mRNA-1"/>
    <property type="gene ID" value="ACAC_0001116001"/>
</dbReference>
<name>A0A158PBM1_ANGCA</name>
<feature type="binding site" evidence="2">
    <location>
        <position position="68"/>
    </location>
    <ligand>
        <name>Zn(2+)</name>
        <dbReference type="ChEBI" id="CHEBI:29105"/>
        <note>catalytic</note>
    </ligand>
</feature>
<dbReference type="PRINTS" id="PR00480">
    <property type="entry name" value="ASTACIN"/>
</dbReference>
<organism evidence="5 6">
    <name type="scientific">Angiostrongylus cantonensis</name>
    <name type="common">Rat lungworm</name>
    <dbReference type="NCBI Taxonomy" id="6313"/>
    <lineage>
        <taxon>Eukaryota</taxon>
        <taxon>Metazoa</taxon>
        <taxon>Ecdysozoa</taxon>
        <taxon>Nematoda</taxon>
        <taxon>Chromadorea</taxon>
        <taxon>Rhabditida</taxon>
        <taxon>Rhabditina</taxon>
        <taxon>Rhabditomorpha</taxon>
        <taxon>Strongyloidea</taxon>
        <taxon>Metastrongylidae</taxon>
        <taxon>Angiostrongylus</taxon>
    </lineage>
</organism>
<dbReference type="InterPro" id="IPR024079">
    <property type="entry name" value="MetalloPept_cat_dom_sf"/>
</dbReference>
<keyword evidence="2 3" id="KW-0482">Metalloprotease</keyword>
<dbReference type="Proteomes" id="UP000035642">
    <property type="component" value="Unassembled WGS sequence"/>
</dbReference>
<keyword evidence="5" id="KW-1185">Reference proteome</keyword>
<keyword evidence="1" id="KW-1015">Disulfide bond</keyword>
<evidence type="ECO:0000313" key="6">
    <source>
        <dbReference type="WBParaSite" id="ACAC_0001116001-mRNA-1"/>
    </source>
</evidence>
<dbReference type="GO" id="GO:0004222">
    <property type="term" value="F:metalloendopeptidase activity"/>
    <property type="evidence" value="ECO:0007669"/>
    <property type="project" value="UniProtKB-UniRule"/>
</dbReference>
<dbReference type="InterPro" id="IPR006026">
    <property type="entry name" value="Peptidase_Metallo"/>
</dbReference>
<evidence type="ECO:0000256" key="1">
    <source>
        <dbReference type="ARBA" id="ARBA00023157"/>
    </source>
</evidence>
<evidence type="ECO:0000259" key="4">
    <source>
        <dbReference type="PROSITE" id="PS51864"/>
    </source>
</evidence>
<keyword evidence="2 3" id="KW-0645">Protease</keyword>
<dbReference type="SUPFAM" id="SSF55486">
    <property type="entry name" value="Metalloproteases ('zincins'), catalytic domain"/>
    <property type="match status" value="1"/>
</dbReference>
<dbReference type="PANTHER" id="PTHR10127:SF819">
    <property type="entry name" value="ZINC METALLOPROTEINASE NAS-26"/>
    <property type="match status" value="1"/>
</dbReference>
<dbReference type="SMART" id="SM00235">
    <property type="entry name" value="ZnMc"/>
    <property type="match status" value="1"/>
</dbReference>
<feature type="domain" description="Peptidase M12A" evidence="4">
    <location>
        <begin position="1"/>
        <end position="205"/>
    </location>
</feature>
<keyword evidence="2 3" id="KW-0378">Hydrolase</keyword>
<dbReference type="Gene3D" id="3.40.390.10">
    <property type="entry name" value="Collagenase (Catalytic Domain)"/>
    <property type="match status" value="2"/>
</dbReference>
<dbReference type="Pfam" id="PF01400">
    <property type="entry name" value="Astacin"/>
    <property type="match status" value="2"/>
</dbReference>
<dbReference type="PANTHER" id="PTHR10127">
    <property type="entry name" value="DISCOIDIN, CUB, EGF, LAMININ , AND ZINC METALLOPROTEASE DOMAIN CONTAINING"/>
    <property type="match status" value="1"/>
</dbReference>
<reference evidence="6" key="2">
    <citation type="submission" date="2016-04" db="UniProtKB">
        <authorList>
            <consortium name="WormBaseParasite"/>
        </authorList>
    </citation>
    <scope>IDENTIFICATION</scope>
</reference>
<dbReference type="PROSITE" id="PS51864">
    <property type="entry name" value="ASTACIN"/>
    <property type="match status" value="1"/>
</dbReference>
<dbReference type="EC" id="3.4.24.-" evidence="3"/>
<evidence type="ECO:0000313" key="5">
    <source>
        <dbReference type="Proteomes" id="UP000035642"/>
    </source>
</evidence>
<evidence type="ECO:0000256" key="3">
    <source>
        <dbReference type="RuleBase" id="RU361183"/>
    </source>
</evidence>
<dbReference type="AlphaFoldDB" id="A0A158PBM1"/>
<sequence length="234" mass="27151">MWEESTCLRFRENMASRDAIRYVLEKGDSCFTEYIGRNGGHQDIIIGSECAEEYVVAHETGHALGFWHTHQRPDRFDAAIAQFSNFPTSFSFLFFRFPFLFRLTAVYVALFRDRHISINWKNVMEEATASFMPFRSMLQAFGIRQVSPRRVPYDYGSLMHYHAVAHAIKVSDFTIVPKELKYVTTMGTEKMAFLDAKVINDIYCPSTVPFAYWSFDFTASPLLITFDLLKHVPF</sequence>
<accession>A0A158PBM1</accession>
<evidence type="ECO:0000256" key="2">
    <source>
        <dbReference type="PROSITE-ProRule" id="PRU01211"/>
    </source>
</evidence>
<keyword evidence="2 3" id="KW-0479">Metal-binding</keyword>
<protein>
    <recommendedName>
        <fullName evidence="3">Metalloendopeptidase</fullName>
        <ecNumber evidence="3">3.4.24.-</ecNumber>
    </recommendedName>
</protein>